<feature type="region of interest" description="Disordered" evidence="2">
    <location>
        <begin position="797"/>
        <end position="831"/>
    </location>
</feature>
<feature type="region of interest" description="Disordered" evidence="2">
    <location>
        <begin position="535"/>
        <end position="643"/>
    </location>
</feature>
<dbReference type="PANTHER" id="PTHR15696:SF5">
    <property type="entry name" value="NONSENSE-MEDIATED MRNA DECAY FACTOR SMG7"/>
    <property type="match status" value="1"/>
</dbReference>
<dbReference type="InterPro" id="IPR018834">
    <property type="entry name" value="DNA/RNA-bd_Est1-type"/>
</dbReference>
<feature type="compositionally biased region" description="Polar residues" evidence="2">
    <location>
        <begin position="698"/>
        <end position="729"/>
    </location>
</feature>
<dbReference type="PANTHER" id="PTHR15696">
    <property type="entry name" value="SMG-7 SUPPRESSOR WITH MORPHOLOGICAL EFFECT ON GENITALIA PROTEIN 7"/>
    <property type="match status" value="1"/>
</dbReference>
<dbReference type="InterPro" id="IPR019458">
    <property type="entry name" value="Est1-like_N"/>
</dbReference>
<dbReference type="Proteomes" id="UP000005408">
    <property type="component" value="Unassembled WGS sequence"/>
</dbReference>
<evidence type="ECO:0000256" key="1">
    <source>
        <dbReference type="ARBA" id="ARBA00023161"/>
    </source>
</evidence>
<name>A0A8W8L3F5_MAGGI</name>
<feature type="region of interest" description="Disordered" evidence="2">
    <location>
        <begin position="845"/>
        <end position="917"/>
    </location>
</feature>
<dbReference type="GO" id="GO:0005697">
    <property type="term" value="C:telomerase holoenzyme complex"/>
    <property type="evidence" value="ECO:0007669"/>
    <property type="project" value="TreeGrafter"/>
</dbReference>
<dbReference type="GO" id="GO:0070034">
    <property type="term" value="F:telomerase RNA binding"/>
    <property type="evidence" value="ECO:0007669"/>
    <property type="project" value="TreeGrafter"/>
</dbReference>
<reference evidence="5" key="1">
    <citation type="submission" date="2022-08" db="UniProtKB">
        <authorList>
            <consortium name="EnsemblMetazoa"/>
        </authorList>
    </citation>
    <scope>IDENTIFICATION</scope>
    <source>
        <strain evidence="5">05x7-T-G4-1.051#20</strain>
    </source>
</reference>
<organism evidence="5 6">
    <name type="scientific">Magallana gigas</name>
    <name type="common">Pacific oyster</name>
    <name type="synonym">Crassostrea gigas</name>
    <dbReference type="NCBI Taxonomy" id="29159"/>
    <lineage>
        <taxon>Eukaryota</taxon>
        <taxon>Metazoa</taxon>
        <taxon>Spiralia</taxon>
        <taxon>Lophotrochozoa</taxon>
        <taxon>Mollusca</taxon>
        <taxon>Bivalvia</taxon>
        <taxon>Autobranchia</taxon>
        <taxon>Pteriomorphia</taxon>
        <taxon>Ostreida</taxon>
        <taxon>Ostreoidea</taxon>
        <taxon>Ostreidae</taxon>
        <taxon>Magallana</taxon>
    </lineage>
</organism>
<proteinExistence type="predicted"/>
<dbReference type="EnsemblMetazoa" id="G25722.1">
    <property type="protein sequence ID" value="G25722.1:cds"/>
    <property type="gene ID" value="G25722"/>
</dbReference>
<dbReference type="Gene3D" id="1.25.40.10">
    <property type="entry name" value="Tetratricopeptide repeat domain"/>
    <property type="match status" value="1"/>
</dbReference>
<evidence type="ECO:0000313" key="5">
    <source>
        <dbReference type="EnsemblMetazoa" id="G25722.1:cds"/>
    </source>
</evidence>
<dbReference type="OMA" id="GGQGQCM"/>
<evidence type="ECO:0000256" key="2">
    <source>
        <dbReference type="SAM" id="MobiDB-lite"/>
    </source>
</evidence>
<accession>A0A8W8L3F5</accession>
<dbReference type="SUPFAM" id="SSF48452">
    <property type="entry name" value="TPR-like"/>
    <property type="match status" value="1"/>
</dbReference>
<protein>
    <recommendedName>
        <fullName evidence="7">Protein SMG7</fullName>
    </recommendedName>
</protein>
<feature type="compositionally biased region" description="Polar residues" evidence="2">
    <location>
        <begin position="599"/>
        <end position="611"/>
    </location>
</feature>
<feature type="compositionally biased region" description="Low complexity" evidence="2">
    <location>
        <begin position="617"/>
        <end position="638"/>
    </location>
</feature>
<keyword evidence="6" id="KW-1185">Reference proteome</keyword>
<feature type="region of interest" description="Disordered" evidence="2">
    <location>
        <begin position="667"/>
        <end position="729"/>
    </location>
</feature>
<feature type="region of interest" description="Disordered" evidence="2">
    <location>
        <begin position="1113"/>
        <end position="1166"/>
    </location>
</feature>
<dbReference type="Pfam" id="PF10374">
    <property type="entry name" value="EST1"/>
    <property type="match status" value="1"/>
</dbReference>
<evidence type="ECO:0000313" key="6">
    <source>
        <dbReference type="Proteomes" id="UP000005408"/>
    </source>
</evidence>
<feature type="compositionally biased region" description="Polar residues" evidence="2">
    <location>
        <begin position="567"/>
        <end position="576"/>
    </location>
</feature>
<feature type="domain" description="Telomerase activating protein Est1-like N-terminal" evidence="4">
    <location>
        <begin position="54"/>
        <end position="168"/>
    </location>
</feature>
<feature type="compositionally biased region" description="Polar residues" evidence="2">
    <location>
        <begin position="1049"/>
        <end position="1065"/>
    </location>
</feature>
<evidence type="ECO:0000259" key="3">
    <source>
        <dbReference type="Pfam" id="PF10373"/>
    </source>
</evidence>
<feature type="region of interest" description="Disordered" evidence="2">
    <location>
        <begin position="1006"/>
        <end position="1100"/>
    </location>
</feature>
<feature type="compositionally biased region" description="Polar residues" evidence="2">
    <location>
        <begin position="805"/>
        <end position="831"/>
    </location>
</feature>
<keyword evidence="1" id="KW-0866">Nonsense-mediated mRNA decay</keyword>
<dbReference type="OrthoDB" id="69928at2759"/>
<dbReference type="GO" id="GO:0042162">
    <property type="term" value="F:telomeric DNA binding"/>
    <property type="evidence" value="ECO:0007669"/>
    <property type="project" value="TreeGrafter"/>
</dbReference>
<dbReference type="Pfam" id="PF10373">
    <property type="entry name" value="EST1_DNA_bind"/>
    <property type="match status" value="1"/>
</dbReference>
<feature type="domain" description="DNA/RNA-binding" evidence="3">
    <location>
        <begin position="170"/>
        <end position="438"/>
    </location>
</feature>
<dbReference type="InterPro" id="IPR045153">
    <property type="entry name" value="Est1/Ebs1-like"/>
</dbReference>
<evidence type="ECO:0000259" key="4">
    <source>
        <dbReference type="Pfam" id="PF10374"/>
    </source>
</evidence>
<sequence length="1166" mass="129135">MSSAAQVLRQADALKASITDSSKGVSETWVVRQRLEDLYKKLLLMDLEYALDKKVEQDLWNHAFKNHINILQTQTKDRQNAKRGETHATLNLFLETASGFYLQLIQLICTTFKLDLPFRRKSSCFGIMKEKTTLRVKIVPPKKSSCLYVCQYCLVHLGDIARYRQQIEQAQTFYWHAANLVPFNGQPYNQLAIVEAARGNKLTTVFYYVRSLAVRHPFPAAATNLEKLYTKLTKDIPELKGKLSVSEMITSFLQLHACIHLCTELDRAAALSSKLLAALPAHVTSQSFPSHILVQIVAINIFSMHHAQRMTQYQDGEERADSFSEELGSEELRSFSLMFSFTIGILDLLLQNTPKQEQKLKEFFTLPAVKLLLDWFKLNPVHLQNPILKSSSVMTNLCKVLNNIKLSDNEGGPNISKYEDLPLPEDTELRCFQYLEKAHSMYSYSRLPTEGLPSEVESMLRCMRIYSHGTWLAEETESISAQQGKSGRLQFTAPTIQKPITSVYEAGDSQVPFVEKKSVRQNIAIQAIIQKKGQQQAADKTPKVVPTKIQERVKPPPSVSAEPVKTIVTSTASGPNSPKYLLGVPTTEPQFMKGGSTGVVGNSRSGTQSSRVPIAQQPPRLQKQLLAQQQQQQGSSQPTLWSENATPQILSKPSASQQKLLWPYSLQQQSEQNVSKSDSNSSVHSAQSDTSPGKVGAQQPSQQTSEVQRSQLEKQSPSNFMNMPTVTSDYRMTSRFPVTTNQPSMAPQNMPVNAKNPGSSQNTALQGTAGSNAMFRFPPPPLPPNSKQFPSMTFDVPPPPLPQPMNMSSAETESRTGFTHQMSSRHQPEKNQQNVMADNAFQQNPSLVNPQRAPQGTNYPSNSNQQHTQSSPLTGNIGNQMQGGVRNLFQNLPPQGFQQMAPGNERPHFGGPTNERSPFGGLKPQTVPSQLQNTASQYQLLNQLLSMNAGMGRMNLRAQMDQPGKKDDFPFVPPELLGALSQLAVQPPNISKEGLMMQNRMGAAFQGHAEGTPKPDTGNSPNRSPMPGPPDLDSRPTRPGPQTTQQGTYSLFSSSPWSVPLSTADNKSHGPSPFSEEPNMVRHSPKAEVTEPKMPQGIDMGLRFGHNEEVWLEKSQKGAPPADHNPASGPGPYFPGPLQSIWSSPGPSPLEKLLEMQKQQRTTDPH</sequence>
<evidence type="ECO:0008006" key="7">
    <source>
        <dbReference type="Google" id="ProtNLM"/>
    </source>
</evidence>
<dbReference type="InterPro" id="IPR011990">
    <property type="entry name" value="TPR-like_helical_dom_sf"/>
</dbReference>
<feature type="compositionally biased region" description="Polar residues" evidence="2">
    <location>
        <begin position="845"/>
        <end position="898"/>
    </location>
</feature>
<feature type="compositionally biased region" description="Low complexity" evidence="2">
    <location>
        <begin position="670"/>
        <end position="685"/>
    </location>
</feature>
<dbReference type="GO" id="GO:0000184">
    <property type="term" value="P:nuclear-transcribed mRNA catabolic process, nonsense-mediated decay"/>
    <property type="evidence" value="ECO:0007669"/>
    <property type="project" value="UniProtKB-KW"/>
</dbReference>
<dbReference type="AlphaFoldDB" id="A0A8W8L3F5"/>